<dbReference type="AlphaFoldDB" id="A0A2U2BLH5"/>
<dbReference type="InterPro" id="IPR032623">
    <property type="entry name" value="FecR_N"/>
</dbReference>
<dbReference type="PANTHER" id="PTHR30273:SF2">
    <property type="entry name" value="PROTEIN FECR"/>
    <property type="match status" value="1"/>
</dbReference>
<dbReference type="Pfam" id="PF04773">
    <property type="entry name" value="FecR"/>
    <property type="match status" value="1"/>
</dbReference>
<dbReference type="Proteomes" id="UP000245216">
    <property type="component" value="Unassembled WGS sequence"/>
</dbReference>
<dbReference type="STRING" id="511.UZ73_08215"/>
<dbReference type="PIRSF" id="PIRSF018266">
    <property type="entry name" value="FecR"/>
    <property type="match status" value="1"/>
</dbReference>
<evidence type="ECO:0000313" key="5">
    <source>
        <dbReference type="EMBL" id="PWE14860.1"/>
    </source>
</evidence>
<evidence type="ECO:0000256" key="1">
    <source>
        <dbReference type="SAM" id="MobiDB-lite"/>
    </source>
</evidence>
<dbReference type="PANTHER" id="PTHR30273">
    <property type="entry name" value="PERIPLASMIC SIGNAL SENSOR AND SIGMA FACTOR ACTIVATOR FECR-RELATED"/>
    <property type="match status" value="1"/>
</dbReference>
<dbReference type="EMBL" id="QEXO01000002">
    <property type="protein sequence ID" value="PWE14860.1"/>
    <property type="molecule type" value="Genomic_DNA"/>
</dbReference>
<dbReference type="Pfam" id="PF16220">
    <property type="entry name" value="DUF4880"/>
    <property type="match status" value="1"/>
</dbReference>
<accession>A0A2U2BLH5</accession>
<evidence type="ECO:0000313" key="6">
    <source>
        <dbReference type="Proteomes" id="UP000245216"/>
    </source>
</evidence>
<reference evidence="5 6" key="2">
    <citation type="submission" date="2018-05" db="EMBL/GenBank/DDBJ databases">
        <authorList>
            <person name="Lanie J.A."/>
            <person name="Ng W.-L."/>
            <person name="Kazmierczak K.M."/>
            <person name="Andrzejewski T.M."/>
            <person name="Davidsen T.M."/>
            <person name="Wayne K.J."/>
            <person name="Tettelin H."/>
            <person name="Glass J.I."/>
            <person name="Rusch D."/>
            <person name="Podicherti R."/>
            <person name="Tsui H.-C.T."/>
            <person name="Winkler M.E."/>
        </authorList>
    </citation>
    <scope>NUCLEOTIDE SEQUENCE [LARGE SCALE GENOMIC DNA]</scope>
    <source>
        <strain evidence="5 6">YBY</strain>
    </source>
</reference>
<feature type="domain" description="FecR N-terminal" evidence="4">
    <location>
        <begin position="17"/>
        <end position="59"/>
    </location>
</feature>
<evidence type="ECO:0008006" key="7">
    <source>
        <dbReference type="Google" id="ProtNLM"/>
    </source>
</evidence>
<comment type="caution">
    <text evidence="5">The sequence shown here is derived from an EMBL/GenBank/DDBJ whole genome shotgun (WGS) entry which is preliminary data.</text>
</comment>
<keyword evidence="2" id="KW-1133">Transmembrane helix</keyword>
<dbReference type="Gene3D" id="2.60.120.1440">
    <property type="match status" value="1"/>
</dbReference>
<feature type="domain" description="FecR protein" evidence="3">
    <location>
        <begin position="121"/>
        <end position="212"/>
    </location>
</feature>
<organism evidence="5 6">
    <name type="scientific">Alcaligenes faecalis</name>
    <dbReference type="NCBI Taxonomy" id="511"/>
    <lineage>
        <taxon>Bacteria</taxon>
        <taxon>Pseudomonadati</taxon>
        <taxon>Pseudomonadota</taxon>
        <taxon>Betaproteobacteria</taxon>
        <taxon>Burkholderiales</taxon>
        <taxon>Alcaligenaceae</taxon>
        <taxon>Alcaligenes</taxon>
    </lineage>
</organism>
<feature type="region of interest" description="Disordered" evidence="1">
    <location>
        <begin position="1"/>
        <end position="21"/>
    </location>
</feature>
<dbReference type="InterPro" id="IPR006860">
    <property type="entry name" value="FecR"/>
</dbReference>
<gene>
    <name evidence="5" type="ORF">DF183_09190</name>
</gene>
<evidence type="ECO:0000259" key="4">
    <source>
        <dbReference type="Pfam" id="PF16220"/>
    </source>
</evidence>
<dbReference type="InterPro" id="IPR012373">
    <property type="entry name" value="Ferrdict_sens_TM"/>
</dbReference>
<evidence type="ECO:0000259" key="3">
    <source>
        <dbReference type="Pfam" id="PF04773"/>
    </source>
</evidence>
<feature type="transmembrane region" description="Helical" evidence="2">
    <location>
        <begin position="90"/>
        <end position="111"/>
    </location>
</feature>
<reference evidence="5 6" key="1">
    <citation type="submission" date="2018-05" db="EMBL/GenBank/DDBJ databases">
        <title>Genome Sequence of an Efficient Indole-Degrading Bacterium, Alcaligenes sp.YBY.</title>
        <authorList>
            <person name="Yang B."/>
        </authorList>
    </citation>
    <scope>NUCLEOTIDE SEQUENCE [LARGE SCALE GENOMIC DNA]</scope>
    <source>
        <strain evidence="5 6">YBY</strain>
    </source>
</reference>
<dbReference type="GO" id="GO:0016989">
    <property type="term" value="F:sigma factor antagonist activity"/>
    <property type="evidence" value="ECO:0007669"/>
    <property type="project" value="TreeGrafter"/>
</dbReference>
<proteinExistence type="predicted"/>
<keyword evidence="2" id="KW-0812">Transmembrane</keyword>
<sequence>MSSESPFSPCDATSPAEAAAQWSARLHSGRFTPADEKALEDWLQADPENEREFLAVEQLSSLASTLDKDLVNLLYGDKVPVRPDLRRRKLIRNTGALVAVAGTAGLAGLLLSPQAVYAASLQTRVGERRWVPLPDGSSLELNTGTQAELRFYEDSRHLDLIQGEVMCAVASSPQRPFIVKAGNTIVRVTGTSFTVRRDAEQVKVLVESGSVEVSSGRWWNRQTRYLAAGSGATVSPEQGLSIQPEVDVAAATAWRQGRLIVRDLSLSEVVAELNRYREQPIRIADAKIGQQRVTASFLLDDQRAVLQALQQILPLQAQTQGDGSVLLSSAS</sequence>
<evidence type="ECO:0000256" key="2">
    <source>
        <dbReference type="SAM" id="Phobius"/>
    </source>
</evidence>
<dbReference type="RefSeq" id="WP_109088909.1">
    <property type="nucleotide sequence ID" value="NZ_QEXO01000002.1"/>
</dbReference>
<dbReference type="Gene3D" id="3.55.50.30">
    <property type="match status" value="1"/>
</dbReference>
<keyword evidence="2" id="KW-0472">Membrane</keyword>
<name>A0A2U2BLH5_ALCFA</name>
<protein>
    <recommendedName>
        <fullName evidence="7">FecR family protein</fullName>
    </recommendedName>
</protein>